<keyword evidence="7" id="KW-1185">Reference proteome</keyword>
<evidence type="ECO:0000256" key="1">
    <source>
        <dbReference type="ARBA" id="ARBA00005417"/>
    </source>
</evidence>
<proteinExistence type="inferred from homology"/>
<organism evidence="6 7">
    <name type="scientific">Paenibacillus albiflavus</name>
    <dbReference type="NCBI Taxonomy" id="2545760"/>
    <lineage>
        <taxon>Bacteria</taxon>
        <taxon>Bacillati</taxon>
        <taxon>Bacillota</taxon>
        <taxon>Bacilli</taxon>
        <taxon>Bacillales</taxon>
        <taxon>Paenibacillaceae</taxon>
        <taxon>Paenibacillus</taxon>
    </lineage>
</organism>
<accession>A0A4R4E3W7</accession>
<dbReference type="EMBL" id="SKFG01000038">
    <property type="protein sequence ID" value="TCZ72296.1"/>
    <property type="molecule type" value="Genomic_DNA"/>
</dbReference>
<dbReference type="InterPro" id="IPR050763">
    <property type="entry name" value="ABC_transporter_ATP-binding"/>
</dbReference>
<dbReference type="RefSeq" id="WP_132420239.1">
    <property type="nucleotide sequence ID" value="NZ_SKFG01000038.1"/>
</dbReference>
<dbReference type="OrthoDB" id="9804819at2"/>
<evidence type="ECO:0000259" key="5">
    <source>
        <dbReference type="PROSITE" id="PS50893"/>
    </source>
</evidence>
<comment type="caution">
    <text evidence="6">The sequence shown here is derived from an EMBL/GenBank/DDBJ whole genome shotgun (WGS) entry which is preliminary data.</text>
</comment>
<protein>
    <submittedName>
        <fullName evidence="6">ATP-binding cassette domain-containing protein</fullName>
    </submittedName>
</protein>
<evidence type="ECO:0000313" key="6">
    <source>
        <dbReference type="EMBL" id="TCZ72296.1"/>
    </source>
</evidence>
<sequence>MKIQPIIDVVDVKRTYKTTTGLWKSATKEIEALSGISFNVQEGEIFGLLGPNGAGKTTMIKIMTTMLIPTSGKVSILGLNPVTEYAQLRPQINFILGGERNLYWRLTAYQNLAYFADLYQIPRQQQKKRIADLLDLVELTDAAHQKVETFSKGMKQRLQIARGLINEPKILFLDEPSIGLDPYSARKLRDILRQLKETGTTILLTTHYMYEADELCDRIAFIDKGKLVSIDSPNNLKASSNHLSIIECKLAGPDPLNLDALHKLSFIEHIQVERQDYFSLLRIHTLSPQAAVSSIFESLQGAEVLDLAITKPTLEDVYLQVIGGGKNA</sequence>
<dbReference type="Pfam" id="PF00005">
    <property type="entry name" value="ABC_tran"/>
    <property type="match status" value="1"/>
</dbReference>
<dbReference type="Gene3D" id="3.40.50.300">
    <property type="entry name" value="P-loop containing nucleotide triphosphate hydrolases"/>
    <property type="match status" value="1"/>
</dbReference>
<dbReference type="AlphaFoldDB" id="A0A4R4E3W7"/>
<dbReference type="SUPFAM" id="SSF52540">
    <property type="entry name" value="P-loop containing nucleoside triphosphate hydrolases"/>
    <property type="match status" value="1"/>
</dbReference>
<evidence type="ECO:0000313" key="7">
    <source>
        <dbReference type="Proteomes" id="UP000295418"/>
    </source>
</evidence>
<dbReference type="PROSITE" id="PS50893">
    <property type="entry name" value="ABC_TRANSPORTER_2"/>
    <property type="match status" value="1"/>
</dbReference>
<dbReference type="PROSITE" id="PS00211">
    <property type="entry name" value="ABC_TRANSPORTER_1"/>
    <property type="match status" value="1"/>
</dbReference>
<dbReference type="Proteomes" id="UP000295418">
    <property type="component" value="Unassembled WGS sequence"/>
</dbReference>
<evidence type="ECO:0000256" key="2">
    <source>
        <dbReference type="ARBA" id="ARBA00022448"/>
    </source>
</evidence>
<gene>
    <name evidence="6" type="ORF">E0485_22150</name>
</gene>
<dbReference type="GO" id="GO:0005524">
    <property type="term" value="F:ATP binding"/>
    <property type="evidence" value="ECO:0007669"/>
    <property type="project" value="UniProtKB-KW"/>
</dbReference>
<keyword evidence="2" id="KW-0813">Transport</keyword>
<reference evidence="6 7" key="1">
    <citation type="submission" date="2019-03" db="EMBL/GenBank/DDBJ databases">
        <authorList>
            <person name="Kim M.K.M."/>
        </authorList>
    </citation>
    <scope>NUCLEOTIDE SEQUENCE [LARGE SCALE GENOMIC DNA]</scope>
    <source>
        <strain evidence="6 7">18JY21-1</strain>
    </source>
</reference>
<feature type="domain" description="ABC transporter" evidence="5">
    <location>
        <begin position="7"/>
        <end position="249"/>
    </location>
</feature>
<evidence type="ECO:0000256" key="3">
    <source>
        <dbReference type="ARBA" id="ARBA00022741"/>
    </source>
</evidence>
<dbReference type="PANTHER" id="PTHR42711:SF5">
    <property type="entry name" value="ABC TRANSPORTER ATP-BINDING PROTEIN NATA"/>
    <property type="match status" value="1"/>
</dbReference>
<name>A0A4R4E3W7_9BACL</name>
<dbReference type="InterPro" id="IPR003439">
    <property type="entry name" value="ABC_transporter-like_ATP-bd"/>
</dbReference>
<dbReference type="InterPro" id="IPR017871">
    <property type="entry name" value="ABC_transporter-like_CS"/>
</dbReference>
<comment type="similarity">
    <text evidence="1">Belongs to the ABC transporter superfamily.</text>
</comment>
<dbReference type="InterPro" id="IPR027417">
    <property type="entry name" value="P-loop_NTPase"/>
</dbReference>
<dbReference type="SMART" id="SM00382">
    <property type="entry name" value="AAA"/>
    <property type="match status" value="1"/>
</dbReference>
<keyword evidence="3" id="KW-0547">Nucleotide-binding</keyword>
<dbReference type="InterPro" id="IPR003593">
    <property type="entry name" value="AAA+_ATPase"/>
</dbReference>
<dbReference type="PANTHER" id="PTHR42711">
    <property type="entry name" value="ABC TRANSPORTER ATP-BINDING PROTEIN"/>
    <property type="match status" value="1"/>
</dbReference>
<dbReference type="GO" id="GO:0016887">
    <property type="term" value="F:ATP hydrolysis activity"/>
    <property type="evidence" value="ECO:0007669"/>
    <property type="project" value="InterPro"/>
</dbReference>
<keyword evidence="4 6" id="KW-0067">ATP-binding</keyword>
<evidence type="ECO:0000256" key="4">
    <source>
        <dbReference type="ARBA" id="ARBA00022840"/>
    </source>
</evidence>